<reference evidence="3" key="1">
    <citation type="journal article" date="2019" name="Int. J. Syst. Evol. Microbiol.">
        <title>The Global Catalogue of Microorganisms (GCM) 10K type strain sequencing project: providing services to taxonomists for standard genome sequencing and annotation.</title>
        <authorList>
            <consortium name="The Broad Institute Genomics Platform"/>
            <consortium name="The Broad Institute Genome Sequencing Center for Infectious Disease"/>
            <person name="Wu L."/>
            <person name="Ma J."/>
        </authorList>
    </citation>
    <scope>NUCLEOTIDE SEQUENCE [LARGE SCALE GENOMIC DNA]</scope>
    <source>
        <strain evidence="3">CCUG 61485</strain>
    </source>
</reference>
<evidence type="ECO:0000313" key="2">
    <source>
        <dbReference type="EMBL" id="MFD1315504.1"/>
    </source>
</evidence>
<proteinExistence type="predicted"/>
<comment type="caution">
    <text evidence="2">The sequence shown here is derived from an EMBL/GenBank/DDBJ whole genome shotgun (WGS) entry which is preliminary data.</text>
</comment>
<gene>
    <name evidence="2" type="ORF">ACFQ39_07735</name>
</gene>
<dbReference type="EMBL" id="JBHTMY010000003">
    <property type="protein sequence ID" value="MFD1315504.1"/>
    <property type="molecule type" value="Genomic_DNA"/>
</dbReference>
<sequence length="1014" mass="114223">MAYSLKKIAVNLGKVLLGLLILVFVIIAFALNFVFTPEKITPKIVSAINKNLEAEMRAESIELSFFKTFPSFTLEIDDGAIVNHLNDSIKSAVTVRRDTVVSFERCQVTVNPWAFLRNKIVINHLIFEKPQIYAFISESGEVNWDILKTTDSIESQPDSPVTETEFDAKIDIKDVRIRDGYLFFENGLTNLFSSLEELELRLKAKYDPKKILLDIDCQSNSSNLFKKGDTLLHDFGLGIVSKLEMDRVTKALHTEKTKLILNDAAFVLNGDIALNQEKKILDLDLNFGLENASIENLMGLLPPSVINKKSIPSSKGEVNLDGNIKGAYGKNSLPTVNAALNIKNGELAYKEMPNKIDELEAEMTLFIDPTKEEISFVKIENCKIIGNNTAIKIDANVSDLLDNTRFNANLDGKVDFGELQKTIPFKEGIKLAGIFSSKVELSFTKDDIERSNYGDIKGKGFFMFENFFIENTQRQNVFSTKYSKMEFIQSDESTILSDAGTKVRGGRIDISDLILQQNEKLQFTVAKLFAEYGAIPKKDTTSIRRIKSKFELKQSKFNIGDTLKGEIRYSKGVFFVNPSELNPVKPSVKMVIEIDSVGIKSKNNYFAIKKGRYNVSTEKNEKNLWPLNGEISFGSLILYTPSFPLELKMPETSLKLSEGIINLEKAHMQLGRSDFTASGKLANFGGRFFRDELLKGELNINSKFTDVNQLIKTLNEGEKNEKAEDKDPDSKMVTIADVETADSTSVFVVPKGVEFIWNTQLEEVKMGKLILKNLNGLVTLKDQKIEMNSLSMITNGAKMYTSSTYEAKSKQLANLNMDFKLLDIDLANLIDMFPVLDSIMPMAGSFDGNVNFRMKGRANMDANLGMSANKLELIARILGKNMVIMDSETFQEIAKKLFFKNKEKNIIDEMSFALQYKDQVLEVFPSEFQVDRYRLALGGVQKLNGSYSFHISVLKTPIPLLKMGIDVIGTDQGNNMDLTKARYKYFFAKSDRKREKADQELMARKEAVIKRLPF</sequence>
<organism evidence="2 3">
    <name type="scientific">Namhaeicola litoreus</name>
    <dbReference type="NCBI Taxonomy" id="1052145"/>
    <lineage>
        <taxon>Bacteria</taxon>
        <taxon>Pseudomonadati</taxon>
        <taxon>Bacteroidota</taxon>
        <taxon>Flavobacteriia</taxon>
        <taxon>Flavobacteriales</taxon>
        <taxon>Flavobacteriaceae</taxon>
        <taxon>Namhaeicola</taxon>
    </lineage>
</organism>
<dbReference type="PANTHER" id="PTHR30441">
    <property type="entry name" value="DUF748 DOMAIN-CONTAINING PROTEIN"/>
    <property type="match status" value="1"/>
</dbReference>
<evidence type="ECO:0008006" key="4">
    <source>
        <dbReference type="Google" id="ProtNLM"/>
    </source>
</evidence>
<accession>A0ABW3Y1J7</accession>
<dbReference type="PANTHER" id="PTHR30441:SF4">
    <property type="entry name" value="PROTEIN ASMA"/>
    <property type="match status" value="1"/>
</dbReference>
<dbReference type="RefSeq" id="WP_377177747.1">
    <property type="nucleotide sequence ID" value="NZ_JBHTMY010000003.1"/>
</dbReference>
<evidence type="ECO:0000313" key="3">
    <source>
        <dbReference type="Proteomes" id="UP001597201"/>
    </source>
</evidence>
<dbReference type="InterPro" id="IPR052894">
    <property type="entry name" value="AsmA-related"/>
</dbReference>
<keyword evidence="3" id="KW-1185">Reference proteome</keyword>
<name>A0ABW3Y1J7_9FLAO</name>
<feature type="transmembrane region" description="Helical" evidence="1">
    <location>
        <begin position="12"/>
        <end position="35"/>
    </location>
</feature>
<keyword evidence="1" id="KW-0812">Transmembrane</keyword>
<keyword evidence="1" id="KW-0472">Membrane</keyword>
<dbReference type="Proteomes" id="UP001597201">
    <property type="component" value="Unassembled WGS sequence"/>
</dbReference>
<evidence type="ECO:0000256" key="1">
    <source>
        <dbReference type="SAM" id="Phobius"/>
    </source>
</evidence>
<protein>
    <recommendedName>
        <fullName evidence="4">AsmA family protein</fullName>
    </recommendedName>
</protein>
<keyword evidence="1" id="KW-1133">Transmembrane helix</keyword>